<keyword evidence="4" id="KW-0804">Transcription</keyword>
<dbReference type="GO" id="GO:0032993">
    <property type="term" value="C:protein-DNA complex"/>
    <property type="evidence" value="ECO:0007669"/>
    <property type="project" value="TreeGrafter"/>
</dbReference>
<evidence type="ECO:0000256" key="4">
    <source>
        <dbReference type="ARBA" id="ARBA00023163"/>
    </source>
</evidence>
<name>A0A944HHV8_PSEFL</name>
<reference evidence="6" key="1">
    <citation type="submission" date="2021-03" db="EMBL/GenBank/DDBJ databases">
        <title>Genomic analysis provides insights into the functional capacity of soil bacteria communities inhabiting an altitudinal gradient in the Atacama Desert.</title>
        <authorList>
            <person name="Gonzalez M."/>
            <person name="Maldonado J."/>
            <person name="Maza F."/>
            <person name="Hodar C."/>
            <person name="Cortes M."/>
            <person name="Palma R."/>
            <person name="Andreani C."/>
            <person name="Gaete A."/>
            <person name="Vasquez-Dean J."/>
            <person name="Acuna V."/>
            <person name="Aguado M."/>
            <person name="Mandakovic D."/>
            <person name="Latorre M."/>
            <person name="Orellana A."/>
            <person name="Gutierrez R."/>
            <person name="Montecino M."/>
            <person name="Allende M."/>
            <person name="Maass A."/>
            <person name="Cambiazo V."/>
        </authorList>
    </citation>
    <scope>NUCLEOTIDE SEQUENCE</scope>
    <source>
        <strain evidence="6">ISL-25</strain>
    </source>
</reference>
<sequence>MELRHLRYFQVLAQTLNFTRAAELLHIAQPPLSRQIQQLEEELGVSLLERGRPLKLTEAGRFFHEHCATLLEQLGKVCDNTRRIGLGEKTWLGIGFAPSTLYGVLPELIRRLRSGETLALELGLSEMTTLQQVQALKAGRIDIGFGRIRIDDPAIVQTVLTEDRLVAALPAGHPLLAGPISLQQLAAEPFVLYPGNPRPSYADHVIALFESHGLGIEVAQWTNELQTAIGLVGAGIGVTLVPASVQLLHRDDIGFTPLLEDNATSPIILSRRVGDVSAGLSHCLHMIDELLGQVGVSRLAP</sequence>
<dbReference type="SUPFAM" id="SSF53850">
    <property type="entry name" value="Periplasmic binding protein-like II"/>
    <property type="match status" value="1"/>
</dbReference>
<dbReference type="Pfam" id="PF03466">
    <property type="entry name" value="LysR_substrate"/>
    <property type="match status" value="1"/>
</dbReference>
<dbReference type="PROSITE" id="PS50931">
    <property type="entry name" value="HTH_LYSR"/>
    <property type="match status" value="1"/>
</dbReference>
<feature type="domain" description="HTH lysR-type" evidence="5">
    <location>
        <begin position="1"/>
        <end position="57"/>
    </location>
</feature>
<dbReference type="InterPro" id="IPR036388">
    <property type="entry name" value="WH-like_DNA-bd_sf"/>
</dbReference>
<dbReference type="GO" id="GO:0003700">
    <property type="term" value="F:DNA-binding transcription factor activity"/>
    <property type="evidence" value="ECO:0007669"/>
    <property type="project" value="InterPro"/>
</dbReference>
<dbReference type="CDD" id="cd08445">
    <property type="entry name" value="PBP2_BenM_CatM_CatR"/>
    <property type="match status" value="1"/>
</dbReference>
<dbReference type="InterPro" id="IPR036390">
    <property type="entry name" value="WH_DNA-bd_sf"/>
</dbReference>
<evidence type="ECO:0000256" key="2">
    <source>
        <dbReference type="ARBA" id="ARBA00023015"/>
    </source>
</evidence>
<evidence type="ECO:0000256" key="1">
    <source>
        <dbReference type="ARBA" id="ARBA00009437"/>
    </source>
</evidence>
<proteinExistence type="inferred from homology"/>
<comment type="caution">
    <text evidence="6">The sequence shown here is derived from an EMBL/GenBank/DDBJ whole genome shotgun (WGS) entry which is preliminary data.</text>
</comment>
<dbReference type="AlphaFoldDB" id="A0A944HHV8"/>
<accession>A0A944HHV8</accession>
<keyword evidence="3" id="KW-0238">DNA-binding</keyword>
<keyword evidence="2" id="KW-0805">Transcription regulation</keyword>
<dbReference type="RefSeq" id="WP_214911910.1">
    <property type="nucleotide sequence ID" value="NZ_JAGGNX010000014.1"/>
</dbReference>
<protein>
    <submittedName>
        <fullName evidence="6">LysR family transcriptional regulator</fullName>
    </submittedName>
</protein>
<dbReference type="Pfam" id="PF00126">
    <property type="entry name" value="HTH_1"/>
    <property type="match status" value="1"/>
</dbReference>
<dbReference type="InterPro" id="IPR005119">
    <property type="entry name" value="LysR_subst-bd"/>
</dbReference>
<evidence type="ECO:0000313" key="7">
    <source>
        <dbReference type="Proteomes" id="UP000692896"/>
    </source>
</evidence>
<dbReference type="PANTHER" id="PTHR30346">
    <property type="entry name" value="TRANSCRIPTIONAL DUAL REGULATOR HCAR-RELATED"/>
    <property type="match status" value="1"/>
</dbReference>
<dbReference type="SUPFAM" id="SSF46785">
    <property type="entry name" value="Winged helix' DNA-binding domain"/>
    <property type="match status" value="1"/>
</dbReference>
<dbReference type="GO" id="GO:0003677">
    <property type="term" value="F:DNA binding"/>
    <property type="evidence" value="ECO:0007669"/>
    <property type="project" value="UniProtKB-KW"/>
</dbReference>
<comment type="similarity">
    <text evidence="1">Belongs to the LysR transcriptional regulatory family.</text>
</comment>
<gene>
    <name evidence="6" type="ORF">J7E47_07485</name>
</gene>
<dbReference type="FunFam" id="1.10.10.10:FF:000001">
    <property type="entry name" value="LysR family transcriptional regulator"/>
    <property type="match status" value="1"/>
</dbReference>
<organism evidence="6 7">
    <name type="scientific">Pseudomonas fluorescens</name>
    <dbReference type="NCBI Taxonomy" id="294"/>
    <lineage>
        <taxon>Bacteria</taxon>
        <taxon>Pseudomonadati</taxon>
        <taxon>Pseudomonadota</taxon>
        <taxon>Gammaproteobacteria</taxon>
        <taxon>Pseudomonadales</taxon>
        <taxon>Pseudomonadaceae</taxon>
        <taxon>Pseudomonas</taxon>
    </lineage>
</organism>
<evidence type="ECO:0000259" key="5">
    <source>
        <dbReference type="PROSITE" id="PS50931"/>
    </source>
</evidence>
<dbReference type="PANTHER" id="PTHR30346:SF17">
    <property type="entry name" value="LYSR FAMILY TRANSCRIPTIONAL REGULATOR"/>
    <property type="match status" value="1"/>
</dbReference>
<dbReference type="InterPro" id="IPR000847">
    <property type="entry name" value="LysR_HTH_N"/>
</dbReference>
<dbReference type="EMBL" id="JAGGOB010000014">
    <property type="protein sequence ID" value="MBT2328558.1"/>
    <property type="molecule type" value="Genomic_DNA"/>
</dbReference>
<dbReference type="PRINTS" id="PR00039">
    <property type="entry name" value="HTHLYSR"/>
</dbReference>
<dbReference type="Gene3D" id="3.40.190.10">
    <property type="entry name" value="Periplasmic binding protein-like II"/>
    <property type="match status" value="2"/>
</dbReference>
<evidence type="ECO:0000256" key="3">
    <source>
        <dbReference type="ARBA" id="ARBA00023125"/>
    </source>
</evidence>
<evidence type="ECO:0000313" key="6">
    <source>
        <dbReference type="EMBL" id="MBT2328558.1"/>
    </source>
</evidence>
<dbReference type="Gene3D" id="1.10.10.10">
    <property type="entry name" value="Winged helix-like DNA-binding domain superfamily/Winged helix DNA-binding domain"/>
    <property type="match status" value="1"/>
</dbReference>
<dbReference type="Proteomes" id="UP000692896">
    <property type="component" value="Unassembled WGS sequence"/>
</dbReference>